<protein>
    <submittedName>
        <fullName evidence="1">2688_t:CDS:1</fullName>
    </submittedName>
</protein>
<proteinExistence type="predicted"/>
<evidence type="ECO:0000313" key="2">
    <source>
        <dbReference type="Proteomes" id="UP000789375"/>
    </source>
</evidence>
<reference evidence="1" key="1">
    <citation type="submission" date="2021-06" db="EMBL/GenBank/DDBJ databases">
        <authorList>
            <person name="Kallberg Y."/>
            <person name="Tangrot J."/>
            <person name="Rosling A."/>
        </authorList>
    </citation>
    <scope>NUCLEOTIDE SEQUENCE</scope>
    <source>
        <strain evidence="1">87-6 pot B 2015</strain>
    </source>
</reference>
<dbReference type="EMBL" id="CAJVPP010022914">
    <property type="protein sequence ID" value="CAG8746079.1"/>
    <property type="molecule type" value="Genomic_DNA"/>
</dbReference>
<organism evidence="1 2">
    <name type="scientific">Funneliformis mosseae</name>
    <name type="common">Endomycorrhizal fungus</name>
    <name type="synonym">Glomus mosseae</name>
    <dbReference type="NCBI Taxonomy" id="27381"/>
    <lineage>
        <taxon>Eukaryota</taxon>
        <taxon>Fungi</taxon>
        <taxon>Fungi incertae sedis</taxon>
        <taxon>Mucoromycota</taxon>
        <taxon>Glomeromycotina</taxon>
        <taxon>Glomeromycetes</taxon>
        <taxon>Glomerales</taxon>
        <taxon>Glomeraceae</taxon>
        <taxon>Funneliformis</taxon>
    </lineage>
</organism>
<accession>A0A9N9ISE4</accession>
<sequence>VRLNIPRAHSTYSAPLCTRKSRYSVLVFRNKTCLLKNFVQYIVKLNENKLDNNAYDAFCNALVQIVI</sequence>
<gene>
    <name evidence="1" type="ORF">FMOSSE_LOCUS16403</name>
</gene>
<dbReference type="AlphaFoldDB" id="A0A9N9ISE4"/>
<feature type="non-terminal residue" evidence="1">
    <location>
        <position position="1"/>
    </location>
</feature>
<dbReference type="Proteomes" id="UP000789375">
    <property type="component" value="Unassembled WGS sequence"/>
</dbReference>
<comment type="caution">
    <text evidence="1">The sequence shown here is derived from an EMBL/GenBank/DDBJ whole genome shotgun (WGS) entry which is preliminary data.</text>
</comment>
<name>A0A9N9ISE4_FUNMO</name>
<evidence type="ECO:0000313" key="1">
    <source>
        <dbReference type="EMBL" id="CAG8746079.1"/>
    </source>
</evidence>
<keyword evidence="2" id="KW-1185">Reference proteome</keyword>